<keyword evidence="1" id="KW-0804">Transcription</keyword>
<dbReference type="RefSeq" id="WP_154326810.1">
    <property type="nucleotide sequence ID" value="NZ_JAQXZI010000092.1"/>
</dbReference>
<dbReference type="EMBL" id="VULT01000018">
    <property type="protein sequence ID" value="MSS18277.1"/>
    <property type="molecule type" value="Genomic_DNA"/>
</dbReference>
<comment type="caution">
    <text evidence="3">The sequence shown here is derived from an EMBL/GenBank/DDBJ whole genome shotgun (WGS) entry which is preliminary data.</text>
</comment>
<reference evidence="3 4" key="1">
    <citation type="submission" date="2019-08" db="EMBL/GenBank/DDBJ databases">
        <title>In-depth cultivation of the pig gut microbiome towards novel bacterial diversity and tailored functional studies.</title>
        <authorList>
            <person name="Wylensek D."/>
            <person name="Hitch T.C.A."/>
            <person name="Clavel T."/>
        </authorList>
    </citation>
    <scope>NUCLEOTIDE SEQUENCE [LARGE SCALE GENOMIC DNA]</scope>
    <source>
        <strain evidence="3 4">Oil-RF-744-WCA-WT-10</strain>
    </source>
</reference>
<dbReference type="AlphaFoldDB" id="A0A6L5XFJ5"/>
<dbReference type="InterPro" id="IPR006645">
    <property type="entry name" value="NGN-like_dom"/>
</dbReference>
<dbReference type="CDD" id="cd09895">
    <property type="entry name" value="NGN_SP_UpxY"/>
    <property type="match status" value="1"/>
</dbReference>
<accession>A0A6L5XFJ5</accession>
<evidence type="ECO:0000313" key="4">
    <source>
        <dbReference type="Proteomes" id="UP000483362"/>
    </source>
</evidence>
<dbReference type="InterPro" id="IPR036735">
    <property type="entry name" value="NGN_dom_sf"/>
</dbReference>
<organism evidence="3 4">
    <name type="scientific">Sodaliphilus pleomorphus</name>
    <dbReference type="NCBI Taxonomy" id="2606626"/>
    <lineage>
        <taxon>Bacteria</taxon>
        <taxon>Pseudomonadati</taxon>
        <taxon>Bacteroidota</taxon>
        <taxon>Bacteroidia</taxon>
        <taxon>Bacteroidales</taxon>
        <taxon>Muribaculaceae</taxon>
        <taxon>Sodaliphilus</taxon>
    </lineage>
</organism>
<keyword evidence="4" id="KW-1185">Reference proteome</keyword>
<dbReference type="SUPFAM" id="SSF82679">
    <property type="entry name" value="N-utilization substance G protein NusG, N-terminal domain"/>
    <property type="match status" value="1"/>
</dbReference>
<gene>
    <name evidence="3" type="ORF">FYJ29_10975</name>
</gene>
<name>A0A6L5XFJ5_9BACT</name>
<proteinExistence type="predicted"/>
<dbReference type="NCBIfam" id="NF033644">
    <property type="entry name" value="antiterm_UpxY"/>
    <property type="match status" value="1"/>
</dbReference>
<dbReference type="Gene3D" id="3.30.70.940">
    <property type="entry name" value="NusG, N-terminal domain"/>
    <property type="match status" value="1"/>
</dbReference>
<dbReference type="GO" id="GO:0006354">
    <property type="term" value="P:DNA-templated transcription elongation"/>
    <property type="evidence" value="ECO:0007669"/>
    <property type="project" value="InterPro"/>
</dbReference>
<evidence type="ECO:0000259" key="2">
    <source>
        <dbReference type="Pfam" id="PF02357"/>
    </source>
</evidence>
<evidence type="ECO:0000313" key="3">
    <source>
        <dbReference type="EMBL" id="MSS18277.1"/>
    </source>
</evidence>
<dbReference type="Proteomes" id="UP000483362">
    <property type="component" value="Unassembled WGS sequence"/>
</dbReference>
<dbReference type="Pfam" id="PF02357">
    <property type="entry name" value="NusG"/>
    <property type="match status" value="1"/>
</dbReference>
<evidence type="ECO:0000256" key="1">
    <source>
        <dbReference type="ARBA" id="ARBA00023163"/>
    </source>
</evidence>
<feature type="domain" description="NusG-like N-terminal" evidence="2">
    <location>
        <begin position="9"/>
        <end position="104"/>
    </location>
</feature>
<protein>
    <submittedName>
        <fullName evidence="3">UpxY family transcription antiterminator</fullName>
    </submittedName>
</protein>
<sequence length="184" mass="20986">MPVDDSTPQWFAMRVTYGRELMAQRLLDDAGIESFIPMHYVIEKVRNKSRRMLKPAIHNLLFIHAAKGDVQRFKARLPYLQYMTFRENGRNVPIVVKDKEMSQFIDVTQNSGLNCVYFKPEELNLARGARVRIHGGPLDGKEGIFIKVKGRRSKSVVLAISNVIAVAFAQVSPDYLEVIDDAQH</sequence>